<feature type="chain" id="PRO_5035320462" evidence="2">
    <location>
        <begin position="20"/>
        <end position="305"/>
    </location>
</feature>
<keyword evidence="2" id="KW-0732">Signal</keyword>
<feature type="compositionally biased region" description="Low complexity" evidence="1">
    <location>
        <begin position="27"/>
        <end position="45"/>
    </location>
</feature>
<dbReference type="EMBL" id="CAKKLH010000278">
    <property type="protein sequence ID" value="CAH0107738.1"/>
    <property type="molecule type" value="Genomic_DNA"/>
</dbReference>
<feature type="compositionally biased region" description="Basic and acidic residues" evidence="1">
    <location>
        <begin position="48"/>
        <end position="58"/>
    </location>
</feature>
<reference evidence="3" key="1">
    <citation type="submission" date="2021-11" db="EMBL/GenBank/DDBJ databases">
        <authorList>
            <person name="Schell T."/>
        </authorList>
    </citation>
    <scope>NUCLEOTIDE SEQUENCE</scope>
    <source>
        <strain evidence="3">M5</strain>
    </source>
</reference>
<accession>A0A8J2WHT7</accession>
<feature type="signal peptide" evidence="2">
    <location>
        <begin position="1"/>
        <end position="19"/>
    </location>
</feature>
<evidence type="ECO:0000313" key="4">
    <source>
        <dbReference type="Proteomes" id="UP000789390"/>
    </source>
</evidence>
<proteinExistence type="predicted"/>
<evidence type="ECO:0000313" key="3">
    <source>
        <dbReference type="EMBL" id="CAH0107738.1"/>
    </source>
</evidence>
<comment type="caution">
    <text evidence="3">The sequence shown here is derived from an EMBL/GenBank/DDBJ whole genome shotgun (WGS) entry which is preliminary data.</text>
</comment>
<sequence length="305" mass="34008">MKFNILLFLSLMCIGPSFCAWGRPNRSKSTTTTTTTTIQSSMSSSRVGLERRVGKPDDDKEDEDASSLELDGIESTVINGTDQEERFFNKFPLHVFMKKKRPFVSFSTVTQTSTVTALVTSSTVGLCAQLVNVTGPCRLRRGMWVDDPIVLSFDDDMDSIDDALSPSKTLNIETTTMPEVIPVSGGEPSETIKNANRDRRISVRSGSVIHSSKEDGVESRDDDDGDTEGRFGFFGLKQKLKKRIKFITVITTTLVTSTSTSTYYITISTKTFFIQLCTPSPFPFIICNGRKKRQMEIEQQQMAHQ</sequence>
<name>A0A8J2WHT7_9CRUS</name>
<evidence type="ECO:0000256" key="1">
    <source>
        <dbReference type="SAM" id="MobiDB-lite"/>
    </source>
</evidence>
<feature type="region of interest" description="Disordered" evidence="1">
    <location>
        <begin position="25"/>
        <end position="66"/>
    </location>
</feature>
<feature type="region of interest" description="Disordered" evidence="1">
    <location>
        <begin position="205"/>
        <end position="225"/>
    </location>
</feature>
<dbReference type="Proteomes" id="UP000789390">
    <property type="component" value="Unassembled WGS sequence"/>
</dbReference>
<dbReference type="AlphaFoldDB" id="A0A8J2WHT7"/>
<protein>
    <submittedName>
        <fullName evidence="3">Uncharacterized protein</fullName>
    </submittedName>
</protein>
<evidence type="ECO:0000256" key="2">
    <source>
        <dbReference type="SAM" id="SignalP"/>
    </source>
</evidence>
<dbReference type="OrthoDB" id="6366476at2759"/>
<keyword evidence="4" id="KW-1185">Reference proteome</keyword>
<gene>
    <name evidence="3" type="ORF">DGAL_LOCUS11071</name>
</gene>
<organism evidence="3 4">
    <name type="scientific">Daphnia galeata</name>
    <dbReference type="NCBI Taxonomy" id="27404"/>
    <lineage>
        <taxon>Eukaryota</taxon>
        <taxon>Metazoa</taxon>
        <taxon>Ecdysozoa</taxon>
        <taxon>Arthropoda</taxon>
        <taxon>Crustacea</taxon>
        <taxon>Branchiopoda</taxon>
        <taxon>Diplostraca</taxon>
        <taxon>Cladocera</taxon>
        <taxon>Anomopoda</taxon>
        <taxon>Daphniidae</taxon>
        <taxon>Daphnia</taxon>
    </lineage>
</organism>